<dbReference type="PROSITE" id="PS50056">
    <property type="entry name" value="TYR_PHOSPHATASE_2"/>
    <property type="match status" value="1"/>
</dbReference>
<organism evidence="8">
    <name type="scientific">Naegleria gruberi</name>
    <name type="common">Amoeba</name>
    <dbReference type="NCBI Taxonomy" id="5762"/>
    <lineage>
        <taxon>Eukaryota</taxon>
        <taxon>Discoba</taxon>
        <taxon>Heterolobosea</taxon>
        <taxon>Tetramitia</taxon>
        <taxon>Eutetramitia</taxon>
        <taxon>Vahlkampfiidae</taxon>
        <taxon>Naegleria</taxon>
    </lineage>
</organism>
<name>D2VQI9_NAEGR</name>
<evidence type="ECO:0000313" key="7">
    <source>
        <dbReference type="EMBL" id="EFC40957.1"/>
    </source>
</evidence>
<evidence type="ECO:0000256" key="2">
    <source>
        <dbReference type="ARBA" id="ARBA00013064"/>
    </source>
</evidence>
<dbReference type="RefSeq" id="XP_002673701.1">
    <property type="nucleotide sequence ID" value="XM_002673655.1"/>
</dbReference>
<dbReference type="EMBL" id="GG738889">
    <property type="protein sequence ID" value="EFC40957.1"/>
    <property type="molecule type" value="Genomic_DNA"/>
</dbReference>
<dbReference type="eggNOG" id="KOG1718">
    <property type="taxonomic scope" value="Eukaryota"/>
</dbReference>
<feature type="domain" description="Tyrosine specific protein phosphatases" evidence="6">
    <location>
        <begin position="265"/>
        <end position="334"/>
    </location>
</feature>
<reference evidence="7 8" key="1">
    <citation type="journal article" date="2010" name="Cell">
        <title>The genome of Naegleria gruberi illuminates early eukaryotic versatility.</title>
        <authorList>
            <person name="Fritz-Laylin L.K."/>
            <person name="Prochnik S.E."/>
            <person name="Ginger M.L."/>
            <person name="Dacks J.B."/>
            <person name="Carpenter M.L."/>
            <person name="Field M.C."/>
            <person name="Kuo A."/>
            <person name="Paredez A."/>
            <person name="Chapman J."/>
            <person name="Pham J."/>
            <person name="Shu S."/>
            <person name="Neupane R."/>
            <person name="Cipriano M."/>
            <person name="Mancuso J."/>
            <person name="Tu H."/>
            <person name="Salamov A."/>
            <person name="Lindquist E."/>
            <person name="Shapiro H."/>
            <person name="Lucas S."/>
            <person name="Grigoriev I.V."/>
            <person name="Cande W.Z."/>
            <person name="Fulton C."/>
            <person name="Rokhsar D.S."/>
            <person name="Dawson S.C."/>
        </authorList>
    </citation>
    <scope>NUCLEOTIDE SEQUENCE [LARGE SCALE GENOMIC DNA]</scope>
    <source>
        <strain evidence="7 8">NEG-M</strain>
    </source>
</reference>
<accession>D2VQI9</accession>
<dbReference type="SMART" id="SM00195">
    <property type="entry name" value="DSPc"/>
    <property type="match status" value="1"/>
</dbReference>
<sequence length="335" mass="37860">MSTTNIFLINQTHFYNKTLDVASAKIIMDVRSRADYDTCHVRASYSTPAIEDDYHPSMNTVGHEFLSSSKTKLTNLLQHSESSDEISLVLNELYKNVPGWTLRGIGYKNVLLYGGEEVTDLKFSDIHNSVENVQFANCGNLIESPIRINDSIELNDIAKYPVLLLAELLKMEGLVENYSHVVTFKDVIGHQGLYPTEIIENFLFIGNRENANTDKELTDNGITFILNVAEEVDNNLEELLVNNEKKYKYLKLGTDGGAIDHSVSQLLFEKANQFLRSAFEKNGKVLINCNMGICRSTSFAISYLIKFHNLTPEEAFNHIKCHRSVVLSYKSKVNC</sequence>
<dbReference type="Proteomes" id="UP000006671">
    <property type="component" value="Unassembled WGS sequence"/>
</dbReference>
<dbReference type="Pfam" id="PF00782">
    <property type="entry name" value="DSPc"/>
    <property type="match status" value="1"/>
</dbReference>
<dbReference type="OMA" id="PHLYKYY"/>
<dbReference type="EC" id="3.1.3.48" evidence="2"/>
<dbReference type="PANTHER" id="PTHR10159:SF529">
    <property type="entry name" value="TYROSINE-PROTEIN PHOSPHATASE DOMAIN-CONTAINING PROTEIN"/>
    <property type="match status" value="1"/>
</dbReference>
<evidence type="ECO:0000259" key="6">
    <source>
        <dbReference type="PROSITE" id="PS50056"/>
    </source>
</evidence>
<keyword evidence="8" id="KW-1185">Reference proteome</keyword>
<protein>
    <recommendedName>
        <fullName evidence="2">protein-tyrosine-phosphatase</fullName>
        <ecNumber evidence="2">3.1.3.48</ecNumber>
    </recommendedName>
</protein>
<dbReference type="CDD" id="cd14498">
    <property type="entry name" value="DSP"/>
    <property type="match status" value="1"/>
</dbReference>
<evidence type="ECO:0000313" key="8">
    <source>
        <dbReference type="Proteomes" id="UP000006671"/>
    </source>
</evidence>
<feature type="domain" description="Tyrosine-protein phosphatase" evidence="5">
    <location>
        <begin position="194"/>
        <end position="335"/>
    </location>
</feature>
<proteinExistence type="inferred from homology"/>
<keyword evidence="3" id="KW-0378">Hydrolase</keyword>
<dbReference type="PROSITE" id="PS50054">
    <property type="entry name" value="TYR_PHOSPHATASE_DUAL"/>
    <property type="match status" value="1"/>
</dbReference>
<dbReference type="InterPro" id="IPR000387">
    <property type="entry name" value="Tyr_Pase_dom"/>
</dbReference>
<dbReference type="STRING" id="5762.D2VQI9"/>
<evidence type="ECO:0000256" key="1">
    <source>
        <dbReference type="ARBA" id="ARBA00008601"/>
    </source>
</evidence>
<dbReference type="GeneID" id="8855893"/>
<dbReference type="InterPro" id="IPR020422">
    <property type="entry name" value="TYR_PHOSPHATASE_DUAL_dom"/>
</dbReference>
<dbReference type="PANTHER" id="PTHR10159">
    <property type="entry name" value="DUAL SPECIFICITY PROTEIN PHOSPHATASE"/>
    <property type="match status" value="1"/>
</dbReference>
<dbReference type="GO" id="GO:0043409">
    <property type="term" value="P:negative regulation of MAPK cascade"/>
    <property type="evidence" value="ECO:0007669"/>
    <property type="project" value="TreeGrafter"/>
</dbReference>
<dbReference type="GO" id="GO:0004725">
    <property type="term" value="F:protein tyrosine phosphatase activity"/>
    <property type="evidence" value="ECO:0007669"/>
    <property type="project" value="UniProtKB-EC"/>
</dbReference>
<dbReference type="SUPFAM" id="SSF52799">
    <property type="entry name" value="(Phosphotyrosine protein) phosphatases II"/>
    <property type="match status" value="1"/>
</dbReference>
<dbReference type="GO" id="GO:0005737">
    <property type="term" value="C:cytoplasm"/>
    <property type="evidence" value="ECO:0007669"/>
    <property type="project" value="TreeGrafter"/>
</dbReference>
<dbReference type="Gene3D" id="3.90.190.10">
    <property type="entry name" value="Protein tyrosine phosphatase superfamily"/>
    <property type="match status" value="1"/>
</dbReference>
<comment type="similarity">
    <text evidence="1">Belongs to the protein-tyrosine phosphatase family. Non-receptor class dual specificity subfamily.</text>
</comment>
<evidence type="ECO:0000259" key="5">
    <source>
        <dbReference type="PROSITE" id="PS50054"/>
    </source>
</evidence>
<keyword evidence="4" id="KW-0904">Protein phosphatase</keyword>
<dbReference type="KEGG" id="ngr:NAEGRDRAFT_71241"/>
<gene>
    <name evidence="7" type="ORF">NAEGRDRAFT_71241</name>
</gene>
<evidence type="ECO:0000256" key="4">
    <source>
        <dbReference type="ARBA" id="ARBA00022912"/>
    </source>
</evidence>
<dbReference type="VEuPathDB" id="AmoebaDB:NAEGRDRAFT_71241"/>
<dbReference type="InterPro" id="IPR000340">
    <property type="entry name" value="Dual-sp_phosphatase_cat-dom"/>
</dbReference>
<dbReference type="InterPro" id="IPR029021">
    <property type="entry name" value="Prot-tyrosine_phosphatase-like"/>
</dbReference>
<dbReference type="AlphaFoldDB" id="D2VQI9"/>
<dbReference type="OrthoDB" id="10252009at2759"/>
<dbReference type="InParanoid" id="D2VQI9"/>
<evidence type="ECO:0000256" key="3">
    <source>
        <dbReference type="ARBA" id="ARBA00022801"/>
    </source>
</evidence>